<protein>
    <recommendedName>
        <fullName evidence="1">Helitron helicase-like domain-containing protein</fullName>
    </recommendedName>
</protein>
<evidence type="ECO:0000259" key="1">
    <source>
        <dbReference type="Pfam" id="PF14214"/>
    </source>
</evidence>
<reference evidence="2" key="1">
    <citation type="submission" date="2021-01" db="EMBL/GenBank/DDBJ databases">
        <title>Phytophthora aleatoria, a newly-described species from Pinus radiata is distinct from Phytophthora cactorum isolates based on comparative genomics.</title>
        <authorList>
            <person name="Mcdougal R."/>
            <person name="Panda P."/>
            <person name="Williams N."/>
            <person name="Studholme D.J."/>
        </authorList>
    </citation>
    <scope>NUCLEOTIDE SEQUENCE</scope>
    <source>
        <strain evidence="2">NZFS 4037</strain>
    </source>
</reference>
<evidence type="ECO:0000313" key="2">
    <source>
        <dbReference type="EMBL" id="KAG6945228.1"/>
    </source>
</evidence>
<name>A0A8J5IIM5_9STRA</name>
<dbReference type="Pfam" id="PF14214">
    <property type="entry name" value="Helitron_like_N"/>
    <property type="match status" value="1"/>
</dbReference>
<keyword evidence="3" id="KW-1185">Reference proteome</keyword>
<accession>A0A8J5IIM5</accession>
<dbReference type="InterPro" id="IPR025476">
    <property type="entry name" value="Helitron_helicase-like"/>
</dbReference>
<sequence>MRHVDAFITYALGINPRLFGDVTAYFGMVETQGRGTLHIHFLIWLNNCPTYTTAVERILSLTEGKSFRDLVTSFADSIVTNELPIPIEDCGCSSCGASFSNYVGLALPDSARKDPCPVKRRARFRCTPSEPFLVECCQCKMQFSSQHLLRNALLKFRPTVWPNWKRPLSISETEGMASIKAICRNTHKEAVDIVNERESIYSSFRSDTLVNFK</sequence>
<feature type="domain" description="Helitron helicase-like" evidence="1">
    <location>
        <begin position="3"/>
        <end position="43"/>
    </location>
</feature>
<organism evidence="2 3">
    <name type="scientific">Phytophthora aleatoria</name>
    <dbReference type="NCBI Taxonomy" id="2496075"/>
    <lineage>
        <taxon>Eukaryota</taxon>
        <taxon>Sar</taxon>
        <taxon>Stramenopiles</taxon>
        <taxon>Oomycota</taxon>
        <taxon>Peronosporomycetes</taxon>
        <taxon>Peronosporales</taxon>
        <taxon>Peronosporaceae</taxon>
        <taxon>Phytophthora</taxon>
    </lineage>
</organism>
<dbReference type="AlphaFoldDB" id="A0A8J5IIM5"/>
<evidence type="ECO:0000313" key="3">
    <source>
        <dbReference type="Proteomes" id="UP000709295"/>
    </source>
</evidence>
<dbReference type="EMBL" id="JAENGY010002161">
    <property type="protein sequence ID" value="KAG6945228.1"/>
    <property type="molecule type" value="Genomic_DNA"/>
</dbReference>
<dbReference type="Proteomes" id="UP000709295">
    <property type="component" value="Unassembled WGS sequence"/>
</dbReference>
<comment type="caution">
    <text evidence="2">The sequence shown here is derived from an EMBL/GenBank/DDBJ whole genome shotgun (WGS) entry which is preliminary data.</text>
</comment>
<gene>
    <name evidence="2" type="ORF">JG688_00016673</name>
</gene>
<proteinExistence type="predicted"/>